<dbReference type="GeneID" id="106773055"/>
<dbReference type="Proteomes" id="UP000087766">
    <property type="component" value="Chromosome 9"/>
</dbReference>
<dbReference type="GO" id="GO:0009733">
    <property type="term" value="P:response to auxin"/>
    <property type="evidence" value="ECO:0007669"/>
    <property type="project" value="InterPro"/>
</dbReference>
<name>A0A1S3VA44_VIGRR</name>
<dbReference type="KEGG" id="vra:106773055"/>
<evidence type="ECO:0000313" key="3">
    <source>
        <dbReference type="RefSeq" id="XP_014515226.1"/>
    </source>
</evidence>
<dbReference type="InterPro" id="IPR003676">
    <property type="entry name" value="SAUR_fam"/>
</dbReference>
<proteinExistence type="inferred from homology"/>
<dbReference type="PANTHER" id="PTHR31374">
    <property type="entry name" value="AUXIN-INDUCED PROTEIN-LIKE-RELATED"/>
    <property type="match status" value="1"/>
</dbReference>
<accession>A0A1S3VA44</accession>
<organism evidence="2 3">
    <name type="scientific">Vigna radiata var. radiata</name>
    <name type="common">Mung bean</name>
    <name type="synonym">Phaseolus aureus</name>
    <dbReference type="NCBI Taxonomy" id="3916"/>
    <lineage>
        <taxon>Eukaryota</taxon>
        <taxon>Viridiplantae</taxon>
        <taxon>Streptophyta</taxon>
        <taxon>Embryophyta</taxon>
        <taxon>Tracheophyta</taxon>
        <taxon>Spermatophyta</taxon>
        <taxon>Magnoliopsida</taxon>
        <taxon>eudicotyledons</taxon>
        <taxon>Gunneridae</taxon>
        <taxon>Pentapetalae</taxon>
        <taxon>rosids</taxon>
        <taxon>fabids</taxon>
        <taxon>Fabales</taxon>
        <taxon>Fabaceae</taxon>
        <taxon>Papilionoideae</taxon>
        <taxon>50 kb inversion clade</taxon>
        <taxon>NPAAA clade</taxon>
        <taxon>indigoferoid/millettioid clade</taxon>
        <taxon>Phaseoleae</taxon>
        <taxon>Vigna</taxon>
    </lineage>
</organism>
<sequence>MKLSRSFSICTPKIIKKIPNHLKSSIPRSSSWHIQPLSKKPLLGSGESSDGGARNAKVPKGSLAVYVGPHFRRFIIPVRFLAMPDFAALMESVAEEYGCDHHGAIHIPCDEDHFQQILISCSQRKRTFLPPKKLSNIPIISSH</sequence>
<reference evidence="3" key="2">
    <citation type="submission" date="2025-08" db="UniProtKB">
        <authorList>
            <consortium name="RefSeq"/>
        </authorList>
    </citation>
    <scope>IDENTIFICATION</scope>
    <source>
        <tissue evidence="3">Leaf</tissue>
    </source>
</reference>
<dbReference type="AlphaFoldDB" id="A0A1S3VA44"/>
<dbReference type="OrthoDB" id="1897212at2759"/>
<dbReference type="Pfam" id="PF02519">
    <property type="entry name" value="Auxin_inducible"/>
    <property type="match status" value="1"/>
</dbReference>
<evidence type="ECO:0000313" key="2">
    <source>
        <dbReference type="Proteomes" id="UP000087766"/>
    </source>
</evidence>
<keyword evidence="2" id="KW-1185">Reference proteome</keyword>
<comment type="similarity">
    <text evidence="1">Belongs to the ARG7 family.</text>
</comment>
<protein>
    <submittedName>
        <fullName evidence="3">Indole-3-acetic acid-induced protein ARG7</fullName>
    </submittedName>
</protein>
<dbReference type="PANTHER" id="PTHR31374:SF139">
    <property type="entry name" value="OS02G0143300 PROTEIN"/>
    <property type="match status" value="1"/>
</dbReference>
<dbReference type="RefSeq" id="XP_014515226.1">
    <property type="nucleotide sequence ID" value="XM_014659740.1"/>
</dbReference>
<gene>
    <name evidence="3" type="primary">LOC106773055</name>
</gene>
<evidence type="ECO:0000256" key="1">
    <source>
        <dbReference type="ARBA" id="ARBA00006974"/>
    </source>
</evidence>
<dbReference type="STRING" id="3916.A0A1S3VA44"/>
<reference evidence="2" key="1">
    <citation type="journal article" date="2014" name="Nat. Commun.">
        <title>Genome sequence of mungbean and insights into evolution within Vigna species.</title>
        <authorList>
            <person name="Kang Y.J."/>
            <person name="Kim S.K."/>
            <person name="Kim M.Y."/>
            <person name="Lestari P."/>
            <person name="Kim K.H."/>
            <person name="Ha B.K."/>
            <person name="Jun T.H."/>
            <person name="Hwang W.J."/>
            <person name="Lee T."/>
            <person name="Lee J."/>
            <person name="Shim S."/>
            <person name="Yoon M.Y."/>
            <person name="Jang Y.E."/>
            <person name="Han K.S."/>
            <person name="Taeprayoon P."/>
            <person name="Yoon N."/>
            <person name="Somta P."/>
            <person name="Tanya P."/>
            <person name="Kim K.S."/>
            <person name="Gwag J.G."/>
            <person name="Moon J.K."/>
            <person name="Lee Y.H."/>
            <person name="Park B.S."/>
            <person name="Bombarely A."/>
            <person name="Doyle J.J."/>
            <person name="Jackson S.A."/>
            <person name="Schafleitner R."/>
            <person name="Srinives P."/>
            <person name="Varshney R.K."/>
            <person name="Lee S.H."/>
        </authorList>
    </citation>
    <scope>NUCLEOTIDE SEQUENCE [LARGE SCALE GENOMIC DNA]</scope>
    <source>
        <strain evidence="2">cv. VC1973A</strain>
    </source>
</reference>